<feature type="region of interest" description="Disordered" evidence="1">
    <location>
        <begin position="207"/>
        <end position="228"/>
    </location>
</feature>
<organism evidence="3">
    <name type="scientific">Streptomyces sp. NBC_00060</name>
    <dbReference type="NCBI Taxonomy" id="2975636"/>
    <lineage>
        <taxon>Bacteria</taxon>
        <taxon>Bacillati</taxon>
        <taxon>Actinomycetota</taxon>
        <taxon>Actinomycetes</taxon>
        <taxon>Kitasatosporales</taxon>
        <taxon>Streptomycetaceae</taxon>
        <taxon>Streptomyces</taxon>
    </lineage>
</organism>
<keyword evidence="2" id="KW-0812">Transmembrane</keyword>
<evidence type="ECO:0000256" key="1">
    <source>
        <dbReference type="SAM" id="MobiDB-lite"/>
    </source>
</evidence>
<proteinExistence type="predicted"/>
<dbReference type="EMBL" id="CP108253">
    <property type="protein sequence ID" value="WTU42423.1"/>
    <property type="molecule type" value="Genomic_DNA"/>
</dbReference>
<evidence type="ECO:0000256" key="2">
    <source>
        <dbReference type="SAM" id="Phobius"/>
    </source>
</evidence>
<name>A0AAU2H4C9_9ACTN</name>
<protein>
    <submittedName>
        <fullName evidence="3">Uncharacterized protein</fullName>
    </submittedName>
</protein>
<feature type="compositionally biased region" description="Low complexity" evidence="1">
    <location>
        <begin position="49"/>
        <end position="68"/>
    </location>
</feature>
<evidence type="ECO:0000313" key="3">
    <source>
        <dbReference type="EMBL" id="WTU42423.1"/>
    </source>
</evidence>
<feature type="region of interest" description="Disordered" evidence="1">
    <location>
        <begin position="130"/>
        <end position="170"/>
    </location>
</feature>
<accession>A0AAU2H4C9</accession>
<feature type="transmembrane region" description="Helical" evidence="2">
    <location>
        <begin position="83"/>
        <end position="103"/>
    </location>
</feature>
<reference evidence="3" key="1">
    <citation type="submission" date="2022-10" db="EMBL/GenBank/DDBJ databases">
        <title>The complete genomes of actinobacterial strains from the NBC collection.</title>
        <authorList>
            <person name="Joergensen T.S."/>
            <person name="Alvarez Arevalo M."/>
            <person name="Sterndorff E.B."/>
            <person name="Faurdal D."/>
            <person name="Vuksanovic O."/>
            <person name="Mourched A.-S."/>
            <person name="Charusanti P."/>
            <person name="Shaw S."/>
            <person name="Blin K."/>
            <person name="Weber T."/>
        </authorList>
    </citation>
    <scope>NUCLEOTIDE SEQUENCE</scope>
    <source>
        <strain evidence="3">NBC_00060</strain>
    </source>
</reference>
<feature type="region of interest" description="Disordered" evidence="1">
    <location>
        <begin position="1"/>
        <end position="78"/>
    </location>
</feature>
<keyword evidence="2" id="KW-1133">Transmembrane helix</keyword>
<dbReference type="AlphaFoldDB" id="A0AAU2H4C9"/>
<feature type="compositionally biased region" description="Basic and acidic residues" evidence="1">
    <location>
        <begin position="141"/>
        <end position="154"/>
    </location>
</feature>
<feature type="compositionally biased region" description="Basic and acidic residues" evidence="1">
    <location>
        <begin position="208"/>
        <end position="224"/>
    </location>
</feature>
<dbReference type="SUPFAM" id="SSF81995">
    <property type="entry name" value="beta-sandwich domain of Sec23/24"/>
    <property type="match status" value="1"/>
</dbReference>
<keyword evidence="2" id="KW-0472">Membrane</keyword>
<feature type="compositionally biased region" description="Low complexity" evidence="1">
    <location>
        <begin position="1"/>
        <end position="41"/>
    </location>
</feature>
<gene>
    <name evidence="3" type="ORF">OHV25_24065</name>
</gene>
<sequence length="312" mass="32331">MSYNQPGPYGGQPQQPGPYGQQPPQQPYGQPGQPQPGYGYPQQPPQGVPPQQGYGYPAQQPQYGQQPPYGAPMPPAPAKKKTGLIVTAVVVAVAVIGGGVWFATKGGGGGNGDVSASTKGYKLVAPATVGEYKSSSSSSSSDKKMSDKDKKETEAMGIKDPSEVSRSYKVAGDASNPLGGKMLMFHGIYGDVSDPSKALDATFAKLQESSDKDKKSDSKDDTKVELVGSPTSVKPAGFSGALMKCQSAKVTDTKDAKTAEVPICIWSDFSTVGVVEAIDMAAMLGKGGGAAMPTDQVADLAAKLYNSARVKK</sequence>